<dbReference type="GO" id="GO:0016020">
    <property type="term" value="C:membrane"/>
    <property type="evidence" value="ECO:0007669"/>
    <property type="project" value="InterPro"/>
</dbReference>
<dbReference type="PANTHER" id="PTHR24064">
    <property type="entry name" value="SOLUTE CARRIER FAMILY 22 MEMBER"/>
    <property type="match status" value="1"/>
</dbReference>
<evidence type="ECO:0000256" key="1">
    <source>
        <dbReference type="ARBA" id="ARBA00004127"/>
    </source>
</evidence>
<gene>
    <name evidence="13" type="primary">SLC22A4</name>
    <name evidence="13" type="ORF">AMEX_G20730</name>
</gene>
<dbReference type="AlphaFoldDB" id="A0A8T2L4U1"/>
<accession>A0A8T2L4U1</accession>
<dbReference type="PROSITE" id="PS00216">
    <property type="entry name" value="SUGAR_TRANSPORT_1"/>
    <property type="match status" value="1"/>
</dbReference>
<dbReference type="GO" id="GO:0005524">
    <property type="term" value="F:ATP binding"/>
    <property type="evidence" value="ECO:0007669"/>
    <property type="project" value="UniProtKB-KW"/>
</dbReference>
<evidence type="ECO:0000313" key="13">
    <source>
        <dbReference type="EMBL" id="KAG9266209.1"/>
    </source>
</evidence>
<keyword evidence="10" id="KW-0325">Glycoprotein</keyword>
<dbReference type="GO" id="GO:0015651">
    <property type="term" value="F:quaternary ammonium group transmembrane transporter activity"/>
    <property type="evidence" value="ECO:0007669"/>
    <property type="project" value="UniProtKB-ARBA"/>
</dbReference>
<dbReference type="InterPro" id="IPR005829">
    <property type="entry name" value="Sugar_transporter_CS"/>
</dbReference>
<dbReference type="InterPro" id="IPR036259">
    <property type="entry name" value="MFS_trans_sf"/>
</dbReference>
<evidence type="ECO:0000256" key="5">
    <source>
        <dbReference type="ARBA" id="ARBA00022741"/>
    </source>
</evidence>
<dbReference type="InterPro" id="IPR005828">
    <property type="entry name" value="MFS_sugar_transport-like"/>
</dbReference>
<sequence length="556" mass="62462">MRDYDDITSFLGTWGRFQLTVFMALAISILPNGFVGLYIVFVGDTPTHQCLIPEEYNISEIWREAAIPLITQDGILKRSSCSRYNIDTLRNYSLMGYIPDVDVNMSSIELEKCLDGWNYSKEIYQSTIVTEWDLVCDNEYKVPLCSSIYFLGVLMGTFISGQLSDKYGRRPVLFAMMAMQTLTIFIQMFSPSWEVFTAIYFFVGFSGFSNYVVGFVLAGSEILSPATRVVFCSLGVFMGSGIGQMFLPLAAYFARWWRLLVLINALTGVLYIPLWWFIPESPRWLLSQGRIAEAEAILRQAAQKNKISAPEVIFNPSEIEESAAIRKKKYSILDILRNGNAVTICIICSLLWIVITMSYYGLILNTSNLHGDPYLNYFISAVVELPAFFIAMLLLKYCSRRFCQSSTLLLGGGIILFVQLVPEDLPELAVFLEMVGKFGITAAFCVVYAVTSELFPTVVRNMAMGICSMSARIGSIISPFIIYLGSYYKMLPYLLLGAWAVVASLLCLLLPETSGKVLPETISQMQRIKCRFGSLRKFELSHGAAEKTITLKEAKM</sequence>
<dbReference type="Gene3D" id="1.20.1250.20">
    <property type="entry name" value="MFS general substrate transporter like domains"/>
    <property type="match status" value="1"/>
</dbReference>
<dbReference type="PROSITE" id="PS50850">
    <property type="entry name" value="MFS"/>
    <property type="match status" value="1"/>
</dbReference>
<evidence type="ECO:0000256" key="9">
    <source>
        <dbReference type="ARBA" id="ARBA00023136"/>
    </source>
</evidence>
<keyword evidence="3" id="KW-0813">Transport</keyword>
<dbReference type="FunFam" id="1.20.1250.20:FF:000070">
    <property type="entry name" value="Solute carrier family 22 member 5"/>
    <property type="match status" value="1"/>
</dbReference>
<feature type="transmembrane region" description="Helical" evidence="11">
    <location>
        <begin position="490"/>
        <end position="510"/>
    </location>
</feature>
<evidence type="ECO:0000256" key="4">
    <source>
        <dbReference type="ARBA" id="ARBA00022692"/>
    </source>
</evidence>
<keyword evidence="6" id="KW-0067">ATP-binding</keyword>
<feature type="transmembrane region" description="Helical" evidence="11">
    <location>
        <begin position="171"/>
        <end position="189"/>
    </location>
</feature>
<keyword evidence="7 11" id="KW-1133">Transmembrane helix</keyword>
<evidence type="ECO:0000259" key="12">
    <source>
        <dbReference type="PROSITE" id="PS50850"/>
    </source>
</evidence>
<feature type="domain" description="Major facilitator superfamily (MFS) profile" evidence="12">
    <location>
        <begin position="88"/>
        <end position="515"/>
    </location>
</feature>
<evidence type="ECO:0000256" key="10">
    <source>
        <dbReference type="ARBA" id="ARBA00023180"/>
    </source>
</evidence>
<feature type="transmembrane region" description="Helical" evidence="11">
    <location>
        <begin position="195"/>
        <end position="217"/>
    </location>
</feature>
<evidence type="ECO:0000256" key="6">
    <source>
        <dbReference type="ARBA" id="ARBA00022840"/>
    </source>
</evidence>
<evidence type="ECO:0000256" key="8">
    <source>
        <dbReference type="ARBA" id="ARBA00023065"/>
    </source>
</evidence>
<comment type="caution">
    <text evidence="13">The sequence shown here is derived from an EMBL/GenBank/DDBJ whole genome shotgun (WGS) entry which is preliminary data.</text>
</comment>
<dbReference type="EMBL" id="JAICCE010000017">
    <property type="protein sequence ID" value="KAG9266209.1"/>
    <property type="molecule type" value="Genomic_DNA"/>
</dbReference>
<feature type="transmembrane region" description="Helical" evidence="11">
    <location>
        <begin position="335"/>
        <end position="362"/>
    </location>
</feature>
<keyword evidence="8" id="KW-0406">Ion transport</keyword>
<feature type="transmembrane region" description="Helical" evidence="11">
    <location>
        <begin position="374"/>
        <end position="395"/>
    </location>
</feature>
<dbReference type="GO" id="GO:0006811">
    <property type="term" value="P:monoatomic ion transport"/>
    <property type="evidence" value="ECO:0007669"/>
    <property type="project" value="UniProtKB-KW"/>
</dbReference>
<keyword evidence="4 11" id="KW-0812">Transmembrane</keyword>
<feature type="transmembrane region" description="Helical" evidence="11">
    <location>
        <begin position="229"/>
        <end position="253"/>
    </location>
</feature>
<dbReference type="SUPFAM" id="SSF103473">
    <property type="entry name" value="MFS general substrate transporter"/>
    <property type="match status" value="1"/>
</dbReference>
<evidence type="ECO:0000256" key="11">
    <source>
        <dbReference type="SAM" id="Phobius"/>
    </source>
</evidence>
<evidence type="ECO:0000256" key="3">
    <source>
        <dbReference type="ARBA" id="ARBA00022448"/>
    </source>
</evidence>
<dbReference type="InterPro" id="IPR020846">
    <property type="entry name" value="MFS_dom"/>
</dbReference>
<feature type="transmembrane region" description="Helical" evidence="11">
    <location>
        <begin position="21"/>
        <end position="41"/>
    </location>
</feature>
<organism evidence="13 14">
    <name type="scientific">Astyanax mexicanus</name>
    <name type="common">Blind cave fish</name>
    <name type="synonym">Astyanax fasciatus mexicanus</name>
    <dbReference type="NCBI Taxonomy" id="7994"/>
    <lineage>
        <taxon>Eukaryota</taxon>
        <taxon>Metazoa</taxon>
        <taxon>Chordata</taxon>
        <taxon>Craniata</taxon>
        <taxon>Vertebrata</taxon>
        <taxon>Euteleostomi</taxon>
        <taxon>Actinopterygii</taxon>
        <taxon>Neopterygii</taxon>
        <taxon>Teleostei</taxon>
        <taxon>Ostariophysi</taxon>
        <taxon>Characiformes</taxon>
        <taxon>Characoidei</taxon>
        <taxon>Acestrorhamphidae</taxon>
        <taxon>Acestrorhamphinae</taxon>
        <taxon>Astyanax</taxon>
    </lineage>
</organism>
<comment type="subcellular location">
    <subcellularLocation>
        <location evidence="1">Endomembrane system</location>
        <topology evidence="1">Multi-pass membrane protein</topology>
    </subcellularLocation>
</comment>
<evidence type="ECO:0000313" key="14">
    <source>
        <dbReference type="Proteomes" id="UP000752171"/>
    </source>
</evidence>
<feature type="transmembrane region" description="Helical" evidence="11">
    <location>
        <begin position="259"/>
        <end position="278"/>
    </location>
</feature>
<feature type="transmembrane region" description="Helical" evidence="11">
    <location>
        <begin position="402"/>
        <end position="422"/>
    </location>
</feature>
<comment type="similarity">
    <text evidence="2">Belongs to the major facilitator (TC 2.A.1) superfamily. Organic cation transporter (TC 2.A.1.19) family.</text>
</comment>
<keyword evidence="9 11" id="KW-0472">Membrane</keyword>
<evidence type="ECO:0000256" key="7">
    <source>
        <dbReference type="ARBA" id="ARBA00022989"/>
    </source>
</evidence>
<evidence type="ECO:0000256" key="2">
    <source>
        <dbReference type="ARBA" id="ARBA00009203"/>
    </source>
</evidence>
<feature type="transmembrane region" description="Helical" evidence="11">
    <location>
        <begin position="462"/>
        <end position="484"/>
    </location>
</feature>
<reference evidence="13 14" key="1">
    <citation type="submission" date="2021-07" db="EMBL/GenBank/DDBJ databases">
        <authorList>
            <person name="Imarazene B."/>
            <person name="Zahm M."/>
            <person name="Klopp C."/>
            <person name="Cabau C."/>
            <person name="Beille S."/>
            <person name="Jouanno E."/>
            <person name="Castinel A."/>
            <person name="Lluch J."/>
            <person name="Gil L."/>
            <person name="Kuchtly C."/>
            <person name="Lopez Roques C."/>
            <person name="Donnadieu C."/>
            <person name="Parrinello H."/>
            <person name="Journot L."/>
            <person name="Du K."/>
            <person name="Schartl M."/>
            <person name="Retaux S."/>
            <person name="Guiguen Y."/>
        </authorList>
    </citation>
    <scope>NUCLEOTIDE SEQUENCE [LARGE SCALE GENOMIC DNA]</scope>
    <source>
        <strain evidence="13">Pach_M1</strain>
        <tissue evidence="13">Testis</tissue>
    </source>
</reference>
<dbReference type="Pfam" id="PF00083">
    <property type="entry name" value="Sugar_tr"/>
    <property type="match status" value="1"/>
</dbReference>
<protein>
    <submittedName>
        <fullName evidence="13">Solute carrier family 22 member 4-like isoform X1</fullName>
    </submittedName>
</protein>
<name>A0A8T2L4U1_ASTMX</name>
<proteinExistence type="inferred from homology"/>
<dbReference type="Proteomes" id="UP000752171">
    <property type="component" value="Unassembled WGS sequence"/>
</dbReference>
<feature type="transmembrane region" description="Helical" evidence="11">
    <location>
        <begin position="428"/>
        <end position="450"/>
    </location>
</feature>
<dbReference type="OrthoDB" id="3936150at2759"/>
<dbReference type="GO" id="GO:0012505">
    <property type="term" value="C:endomembrane system"/>
    <property type="evidence" value="ECO:0007669"/>
    <property type="project" value="UniProtKB-SubCell"/>
</dbReference>
<keyword evidence="5" id="KW-0547">Nucleotide-binding</keyword>